<dbReference type="Pfam" id="PF01546">
    <property type="entry name" value="Peptidase_M20"/>
    <property type="match status" value="1"/>
</dbReference>
<organism evidence="4 5">
    <name type="scientific">Novilysobacter ciconiae</name>
    <dbReference type="NCBI Taxonomy" id="2781022"/>
    <lineage>
        <taxon>Bacteria</taxon>
        <taxon>Pseudomonadati</taxon>
        <taxon>Pseudomonadota</taxon>
        <taxon>Gammaproteobacteria</taxon>
        <taxon>Lysobacterales</taxon>
        <taxon>Lysobacteraceae</taxon>
        <taxon>Novilysobacter</taxon>
    </lineage>
</organism>
<dbReference type="GO" id="GO:0046657">
    <property type="term" value="P:folic acid catabolic process"/>
    <property type="evidence" value="ECO:0007669"/>
    <property type="project" value="TreeGrafter"/>
</dbReference>
<dbReference type="KEGG" id="lcic:INQ41_05825"/>
<dbReference type="GO" id="GO:0005737">
    <property type="term" value="C:cytoplasm"/>
    <property type="evidence" value="ECO:0007669"/>
    <property type="project" value="TreeGrafter"/>
</dbReference>
<dbReference type="NCBIfam" id="TIGR01891">
    <property type="entry name" value="amidohydrolases"/>
    <property type="match status" value="1"/>
</dbReference>
<dbReference type="Pfam" id="PF07687">
    <property type="entry name" value="M20_dimer"/>
    <property type="match status" value="1"/>
</dbReference>
<dbReference type="InterPro" id="IPR002933">
    <property type="entry name" value="Peptidase_M20"/>
</dbReference>
<evidence type="ECO:0000256" key="2">
    <source>
        <dbReference type="SAM" id="SignalP"/>
    </source>
</evidence>
<dbReference type="EMBL" id="CP063656">
    <property type="protein sequence ID" value="QOW20530.1"/>
    <property type="molecule type" value="Genomic_DNA"/>
</dbReference>
<dbReference type="GO" id="GO:0071713">
    <property type="term" value="F:para-aminobenzoyl-glutamate hydrolase activity"/>
    <property type="evidence" value="ECO:0007669"/>
    <property type="project" value="TreeGrafter"/>
</dbReference>
<evidence type="ECO:0000259" key="3">
    <source>
        <dbReference type="Pfam" id="PF07687"/>
    </source>
</evidence>
<dbReference type="SUPFAM" id="SSF53187">
    <property type="entry name" value="Zn-dependent exopeptidases"/>
    <property type="match status" value="1"/>
</dbReference>
<feature type="signal peptide" evidence="2">
    <location>
        <begin position="1"/>
        <end position="20"/>
    </location>
</feature>
<name>A0A7S6UHT9_9GAMM</name>
<dbReference type="RefSeq" id="WP_193986969.1">
    <property type="nucleotide sequence ID" value="NZ_CP063656.1"/>
</dbReference>
<dbReference type="InterPro" id="IPR052030">
    <property type="entry name" value="Peptidase_M20/M20A_hydrolases"/>
</dbReference>
<dbReference type="Gene3D" id="3.40.630.10">
    <property type="entry name" value="Zn peptidases"/>
    <property type="match status" value="1"/>
</dbReference>
<reference evidence="4 5" key="1">
    <citation type="submission" date="2020-10" db="EMBL/GenBank/DDBJ databases">
        <title>complete genome sequencing of Lysobacter sp. H21R20.</title>
        <authorList>
            <person name="Bae J.-W."/>
            <person name="Lee S.-Y."/>
        </authorList>
    </citation>
    <scope>NUCLEOTIDE SEQUENCE [LARGE SCALE GENOMIC DNA]</scope>
    <source>
        <strain evidence="4 5">H21R20</strain>
    </source>
</reference>
<dbReference type="InterPro" id="IPR017439">
    <property type="entry name" value="Amidohydrolase"/>
</dbReference>
<proteinExistence type="predicted"/>
<dbReference type="SUPFAM" id="SSF55031">
    <property type="entry name" value="Bacterial exopeptidase dimerisation domain"/>
    <property type="match status" value="1"/>
</dbReference>
<feature type="chain" id="PRO_5032550787" evidence="2">
    <location>
        <begin position="21"/>
        <end position="494"/>
    </location>
</feature>
<evidence type="ECO:0000256" key="1">
    <source>
        <dbReference type="ARBA" id="ARBA00022801"/>
    </source>
</evidence>
<keyword evidence="2" id="KW-0732">Signal</keyword>
<sequence length="494" mass="51971">MSKTAVALFAALALQGAAVAGQLDPANADAAPAGTTAAQGQPMLQRLDAYAPQIIRMADQMWQQPELGYLENASSALMQEELRAHGFQIEAGVAGMPTAFVATAGKRGKGTVIGLLAEMDALPGMSQAAVPRRQAIAGQDPGHACGHNLFGAGTVGAAVALKEWLDSSGTEGEIRVFGTPAEEGGSGKVYMVRDGLFKDVDVALHWHPNSRNSAAQSISLANISGKFRFSGQASHAAMAPERGRSALDGVEALNHMANMLREHVPQETRIHYIISNGGGSAPNVVPASAEAYYYVRHPDPVVVRSVFKRLTDAAEGAALGTGTSFEFEQTGGVFSLLPNDTLGKVMHSSLQQVGGVEYSAADAAFAKELRTHLEQQVDISEAAKIAPYSVDGDGFGSTDVGDVSWAVPTVGMGAATWVPGTPAHSWQAVAASGMGIGHKGAVVAAKALSLAAMRLFSEPELVQQARAEFERRRGKDFRYEPLLQRESPPLDYRK</sequence>
<dbReference type="GO" id="GO:0016805">
    <property type="term" value="F:dipeptidase activity"/>
    <property type="evidence" value="ECO:0007669"/>
    <property type="project" value="TreeGrafter"/>
</dbReference>
<dbReference type="Proteomes" id="UP000594059">
    <property type="component" value="Chromosome"/>
</dbReference>
<gene>
    <name evidence="4" type="ORF">INQ41_05825</name>
</gene>
<dbReference type="PIRSF" id="PIRSF037227">
    <property type="entry name" value="Aminobenzoyl-glu_utiliz_pB"/>
    <property type="match status" value="1"/>
</dbReference>
<dbReference type="InterPro" id="IPR011650">
    <property type="entry name" value="Peptidase_M20_dimer"/>
</dbReference>
<dbReference type="Gene3D" id="3.30.70.360">
    <property type="match status" value="1"/>
</dbReference>
<feature type="domain" description="Peptidase M20 dimerisation" evidence="3">
    <location>
        <begin position="223"/>
        <end position="316"/>
    </location>
</feature>
<keyword evidence="5" id="KW-1185">Reference proteome</keyword>
<evidence type="ECO:0000313" key="4">
    <source>
        <dbReference type="EMBL" id="QOW20530.1"/>
    </source>
</evidence>
<dbReference type="AlphaFoldDB" id="A0A7S6UHT9"/>
<dbReference type="PANTHER" id="PTHR30575:SF0">
    <property type="entry name" value="XAA-ARG DIPEPTIDASE"/>
    <property type="match status" value="1"/>
</dbReference>
<evidence type="ECO:0000313" key="5">
    <source>
        <dbReference type="Proteomes" id="UP000594059"/>
    </source>
</evidence>
<dbReference type="InterPro" id="IPR017145">
    <property type="entry name" value="Aminobenzoyl-glu_utiliz_pB"/>
</dbReference>
<accession>A0A7S6UHT9</accession>
<keyword evidence="1 4" id="KW-0378">Hydrolase</keyword>
<protein>
    <submittedName>
        <fullName evidence="4">Amidohydrolase</fullName>
    </submittedName>
</protein>
<dbReference type="PANTHER" id="PTHR30575">
    <property type="entry name" value="PEPTIDASE M20"/>
    <property type="match status" value="1"/>
</dbReference>
<dbReference type="InterPro" id="IPR036264">
    <property type="entry name" value="Bact_exopeptidase_dim_dom"/>
</dbReference>